<proteinExistence type="predicted"/>
<evidence type="ECO:0000313" key="1">
    <source>
        <dbReference type="EMBL" id="MCO6045134.1"/>
    </source>
</evidence>
<sequence>MQFRARGTGTRLSIEQLENKDLLAIVWANESAALNTFDLEYGVNNATTAQAVVNRAISDWNAVINSFNYAEDLDANPSNDLNDTYYLSVFAEDLGGGTRGQVQFADTQYNVDNSPISGTIRLDDNGGGAGWFFGPMGTPSQSCPCWNATSDHPT</sequence>
<organism evidence="1 2">
    <name type="scientific">Aeoliella straminimaris</name>
    <dbReference type="NCBI Taxonomy" id="2954799"/>
    <lineage>
        <taxon>Bacteria</taxon>
        <taxon>Pseudomonadati</taxon>
        <taxon>Planctomycetota</taxon>
        <taxon>Planctomycetia</taxon>
        <taxon>Pirellulales</taxon>
        <taxon>Lacipirellulaceae</taxon>
        <taxon>Aeoliella</taxon>
    </lineage>
</organism>
<dbReference type="RefSeq" id="WP_252853244.1">
    <property type="nucleotide sequence ID" value="NZ_JAMXLR010000051.1"/>
</dbReference>
<name>A0A9X2JJL7_9BACT</name>
<keyword evidence="2" id="KW-1185">Reference proteome</keyword>
<comment type="caution">
    <text evidence="1">The sequence shown here is derived from an EMBL/GenBank/DDBJ whole genome shotgun (WGS) entry which is preliminary data.</text>
</comment>
<dbReference type="Proteomes" id="UP001155241">
    <property type="component" value="Unassembled WGS sequence"/>
</dbReference>
<dbReference type="AlphaFoldDB" id="A0A9X2JJL7"/>
<dbReference type="EMBL" id="JAMXLR010000051">
    <property type="protein sequence ID" value="MCO6045134.1"/>
    <property type="molecule type" value="Genomic_DNA"/>
</dbReference>
<reference evidence="1" key="1">
    <citation type="submission" date="2022-06" db="EMBL/GenBank/DDBJ databases">
        <title>Aeoliella straminimaris, a novel planctomycete from sediments.</title>
        <authorList>
            <person name="Vitorino I.R."/>
            <person name="Lage O.M."/>
        </authorList>
    </citation>
    <scope>NUCLEOTIDE SEQUENCE</scope>
    <source>
        <strain evidence="1">ICT_H6.2</strain>
    </source>
</reference>
<gene>
    <name evidence="1" type="ORF">NG895_14580</name>
</gene>
<protein>
    <submittedName>
        <fullName evidence="1">Uncharacterized protein</fullName>
    </submittedName>
</protein>
<evidence type="ECO:0000313" key="2">
    <source>
        <dbReference type="Proteomes" id="UP001155241"/>
    </source>
</evidence>
<accession>A0A9X2JJL7</accession>